<dbReference type="EMBL" id="KZ679126">
    <property type="protein sequence ID" value="PTB81430.1"/>
    <property type="molecule type" value="Genomic_DNA"/>
</dbReference>
<proteinExistence type="predicted"/>
<gene>
    <name evidence="1" type="ORF">M440DRAFT_1015162</name>
</gene>
<evidence type="ECO:0000313" key="2">
    <source>
        <dbReference type="Proteomes" id="UP000240760"/>
    </source>
</evidence>
<evidence type="ECO:0000313" key="1">
    <source>
        <dbReference type="EMBL" id="PTB81430.1"/>
    </source>
</evidence>
<protein>
    <submittedName>
        <fullName evidence="1">Uncharacterized protein</fullName>
    </submittedName>
</protein>
<accession>A0A2T4CIP9</accession>
<sequence length="135" mass="15048">MSRTNNSLKSKSDSVSAAFARVEKRLSWPTTSQPVIRNTSSHEQRVPSLPCASCLSSTRFGASTSEYLLRHGAAGPRMRLLSILTHACRYAERRRLGWGEGQWWLLQAVETLRLGRKALAATNEIPSLLKRRLAA</sequence>
<dbReference type="OrthoDB" id="10618875at2759"/>
<name>A0A2T4CIP9_TRILO</name>
<dbReference type="Proteomes" id="UP000240760">
    <property type="component" value="Unassembled WGS sequence"/>
</dbReference>
<dbReference type="AlphaFoldDB" id="A0A2T4CIP9"/>
<keyword evidence="2" id="KW-1185">Reference proteome</keyword>
<organism evidence="1 2">
    <name type="scientific">Trichoderma longibrachiatum ATCC 18648</name>
    <dbReference type="NCBI Taxonomy" id="983965"/>
    <lineage>
        <taxon>Eukaryota</taxon>
        <taxon>Fungi</taxon>
        <taxon>Dikarya</taxon>
        <taxon>Ascomycota</taxon>
        <taxon>Pezizomycotina</taxon>
        <taxon>Sordariomycetes</taxon>
        <taxon>Hypocreomycetidae</taxon>
        <taxon>Hypocreales</taxon>
        <taxon>Hypocreaceae</taxon>
        <taxon>Trichoderma</taxon>
    </lineage>
</organism>
<reference evidence="1 2" key="1">
    <citation type="submission" date="2016-07" db="EMBL/GenBank/DDBJ databases">
        <title>Multiple horizontal gene transfer events from other fungi enriched the ability of initially mycotrophic Trichoderma (Ascomycota) to feed on dead plant biomass.</title>
        <authorList>
            <consortium name="DOE Joint Genome Institute"/>
            <person name="Aerts A."/>
            <person name="Atanasova L."/>
            <person name="Chenthamara K."/>
            <person name="Zhang J."/>
            <person name="Grujic M."/>
            <person name="Henrissat B."/>
            <person name="Kuo A."/>
            <person name="Salamov A."/>
            <person name="Lipzen A."/>
            <person name="Labutti K."/>
            <person name="Barry K."/>
            <person name="Miao Y."/>
            <person name="Rahimi M.J."/>
            <person name="Shen Q."/>
            <person name="Grigoriev I.V."/>
            <person name="Kubicek C.P."/>
            <person name="Druzhinina I.S."/>
        </authorList>
    </citation>
    <scope>NUCLEOTIDE SEQUENCE [LARGE SCALE GENOMIC DNA]</scope>
    <source>
        <strain evidence="1 2">ATCC 18648</strain>
    </source>
</reference>